<dbReference type="InterPro" id="IPR001128">
    <property type="entry name" value="Cyt_P450"/>
</dbReference>
<dbReference type="Pfam" id="PF00067">
    <property type="entry name" value="p450"/>
    <property type="match status" value="1"/>
</dbReference>
<comment type="cofactor">
    <cofactor evidence="1 8">
        <name>heme</name>
        <dbReference type="ChEBI" id="CHEBI:30413"/>
    </cofactor>
</comment>
<dbReference type="PANTHER" id="PTHR24305:SF210">
    <property type="entry name" value="CYTOCHROME P450 MONOOXYGENASE ASQL-RELATED"/>
    <property type="match status" value="1"/>
</dbReference>
<evidence type="ECO:0000256" key="4">
    <source>
        <dbReference type="ARBA" id="ARBA00022723"/>
    </source>
</evidence>
<dbReference type="GO" id="GO:0043386">
    <property type="term" value="P:mycotoxin biosynthetic process"/>
    <property type="evidence" value="ECO:0007669"/>
    <property type="project" value="UniProtKB-ARBA"/>
</dbReference>
<evidence type="ECO:0000256" key="9">
    <source>
        <dbReference type="RuleBase" id="RU000461"/>
    </source>
</evidence>
<evidence type="ECO:0000313" key="11">
    <source>
        <dbReference type="Proteomes" id="UP001150904"/>
    </source>
</evidence>
<dbReference type="RefSeq" id="XP_058313493.1">
    <property type="nucleotide sequence ID" value="XM_058448082.1"/>
</dbReference>
<organism evidence="10 11">
    <name type="scientific">Penicillium cinerascens</name>
    <dbReference type="NCBI Taxonomy" id="70096"/>
    <lineage>
        <taxon>Eukaryota</taxon>
        <taxon>Fungi</taxon>
        <taxon>Dikarya</taxon>
        <taxon>Ascomycota</taxon>
        <taxon>Pezizomycotina</taxon>
        <taxon>Eurotiomycetes</taxon>
        <taxon>Eurotiomycetidae</taxon>
        <taxon>Eurotiales</taxon>
        <taxon>Aspergillaceae</taxon>
        <taxon>Penicillium</taxon>
    </lineage>
</organism>
<proteinExistence type="inferred from homology"/>
<dbReference type="AlphaFoldDB" id="A0A9W9NFE5"/>
<gene>
    <name evidence="10" type="ORF">N7498_001019</name>
</gene>
<evidence type="ECO:0000256" key="6">
    <source>
        <dbReference type="ARBA" id="ARBA00023004"/>
    </source>
</evidence>
<keyword evidence="4 8" id="KW-0479">Metal-binding</keyword>
<feature type="binding site" description="axial binding residue" evidence="8">
    <location>
        <position position="108"/>
    </location>
    <ligand>
        <name>heme</name>
        <dbReference type="ChEBI" id="CHEBI:30413"/>
    </ligand>
    <ligandPart>
        <name>Fe</name>
        <dbReference type="ChEBI" id="CHEBI:18248"/>
    </ligandPart>
</feature>
<comment type="caution">
    <text evidence="10">The sequence shown here is derived from an EMBL/GenBank/DDBJ whole genome shotgun (WGS) entry which is preliminary data.</text>
</comment>
<evidence type="ECO:0000256" key="8">
    <source>
        <dbReference type="PIRSR" id="PIRSR602401-1"/>
    </source>
</evidence>
<dbReference type="InterPro" id="IPR050121">
    <property type="entry name" value="Cytochrome_P450_monoxygenase"/>
</dbReference>
<evidence type="ECO:0008006" key="12">
    <source>
        <dbReference type="Google" id="ProtNLM"/>
    </source>
</evidence>
<dbReference type="PROSITE" id="PS00086">
    <property type="entry name" value="CYTOCHROME_P450"/>
    <property type="match status" value="1"/>
</dbReference>
<dbReference type="PRINTS" id="PR00463">
    <property type="entry name" value="EP450I"/>
</dbReference>
<keyword evidence="3 8" id="KW-0349">Heme</keyword>
<dbReference type="SUPFAM" id="SSF48264">
    <property type="entry name" value="Cytochrome P450"/>
    <property type="match status" value="1"/>
</dbReference>
<dbReference type="EMBL" id="JAPQKR010000004">
    <property type="protein sequence ID" value="KAJ5218920.1"/>
    <property type="molecule type" value="Genomic_DNA"/>
</dbReference>
<dbReference type="InterPro" id="IPR036396">
    <property type="entry name" value="Cyt_P450_sf"/>
</dbReference>
<dbReference type="PANTHER" id="PTHR24305">
    <property type="entry name" value="CYTOCHROME P450"/>
    <property type="match status" value="1"/>
</dbReference>
<comment type="similarity">
    <text evidence="2 9">Belongs to the cytochrome P450 family.</text>
</comment>
<dbReference type="GO" id="GO:0004497">
    <property type="term" value="F:monooxygenase activity"/>
    <property type="evidence" value="ECO:0007669"/>
    <property type="project" value="UniProtKB-KW"/>
</dbReference>
<name>A0A9W9NFE5_9EURO</name>
<keyword evidence="6 8" id="KW-0408">Iron</keyword>
<dbReference type="GO" id="GO:0005506">
    <property type="term" value="F:iron ion binding"/>
    <property type="evidence" value="ECO:0007669"/>
    <property type="project" value="InterPro"/>
</dbReference>
<dbReference type="GO" id="GO:0020037">
    <property type="term" value="F:heme binding"/>
    <property type="evidence" value="ECO:0007669"/>
    <property type="project" value="InterPro"/>
</dbReference>
<dbReference type="OrthoDB" id="1470350at2759"/>
<dbReference type="GO" id="GO:0016705">
    <property type="term" value="F:oxidoreductase activity, acting on paired donors, with incorporation or reduction of molecular oxygen"/>
    <property type="evidence" value="ECO:0007669"/>
    <property type="project" value="InterPro"/>
</dbReference>
<evidence type="ECO:0000256" key="2">
    <source>
        <dbReference type="ARBA" id="ARBA00010617"/>
    </source>
</evidence>
<dbReference type="Gene3D" id="1.10.630.10">
    <property type="entry name" value="Cytochrome P450"/>
    <property type="match status" value="1"/>
</dbReference>
<dbReference type="InterPro" id="IPR017972">
    <property type="entry name" value="Cyt_P450_CS"/>
</dbReference>
<reference evidence="10" key="1">
    <citation type="submission" date="2022-12" db="EMBL/GenBank/DDBJ databases">
        <authorList>
            <person name="Petersen C."/>
        </authorList>
    </citation>
    <scope>NUCLEOTIDE SEQUENCE</scope>
    <source>
        <strain evidence="10">IBT 15544</strain>
    </source>
</reference>
<keyword evidence="7 9" id="KW-0503">Monooxygenase</keyword>
<sequence>MSEKSTRPKIPPRDKDRPVPQAVISKSLRIYPPGSQGFPRNTPPQEGIVVSGTYVPGDVEEYTSAWSVTHDPRYFHDPFEFKPERWLDFECTNNREVSQPFSLGPRGCLGRK</sequence>
<protein>
    <recommendedName>
        <fullName evidence="12">Cytochrome P450</fullName>
    </recommendedName>
</protein>
<evidence type="ECO:0000256" key="5">
    <source>
        <dbReference type="ARBA" id="ARBA00023002"/>
    </source>
</evidence>
<keyword evidence="11" id="KW-1185">Reference proteome</keyword>
<evidence type="ECO:0000313" key="10">
    <source>
        <dbReference type="EMBL" id="KAJ5218920.1"/>
    </source>
</evidence>
<evidence type="ECO:0000256" key="1">
    <source>
        <dbReference type="ARBA" id="ARBA00001971"/>
    </source>
</evidence>
<dbReference type="GeneID" id="83175382"/>
<keyword evidence="5 9" id="KW-0560">Oxidoreductase</keyword>
<reference evidence="10" key="2">
    <citation type="journal article" date="2023" name="IMA Fungus">
        <title>Comparative genomic study of the Penicillium genus elucidates a diverse pangenome and 15 lateral gene transfer events.</title>
        <authorList>
            <person name="Petersen C."/>
            <person name="Sorensen T."/>
            <person name="Nielsen M.R."/>
            <person name="Sondergaard T.E."/>
            <person name="Sorensen J.L."/>
            <person name="Fitzpatrick D.A."/>
            <person name="Frisvad J.C."/>
            <person name="Nielsen K.L."/>
        </authorList>
    </citation>
    <scope>NUCLEOTIDE SEQUENCE</scope>
    <source>
        <strain evidence="10">IBT 15544</strain>
    </source>
</reference>
<evidence type="ECO:0000256" key="3">
    <source>
        <dbReference type="ARBA" id="ARBA00022617"/>
    </source>
</evidence>
<accession>A0A9W9NFE5</accession>
<evidence type="ECO:0000256" key="7">
    <source>
        <dbReference type="ARBA" id="ARBA00023033"/>
    </source>
</evidence>
<dbReference type="InterPro" id="IPR002401">
    <property type="entry name" value="Cyt_P450_E_grp-I"/>
</dbReference>
<dbReference type="Proteomes" id="UP001150904">
    <property type="component" value="Unassembled WGS sequence"/>
</dbReference>